<evidence type="ECO:0000313" key="2">
    <source>
        <dbReference type="EMBL" id="MFD2757087.1"/>
    </source>
</evidence>
<dbReference type="Gene3D" id="3.90.120.10">
    <property type="entry name" value="DNA Methylase, subunit A, domain 2"/>
    <property type="match status" value="1"/>
</dbReference>
<proteinExistence type="predicted"/>
<dbReference type="RefSeq" id="WP_154651530.1">
    <property type="nucleotide sequence ID" value="NZ_JBHUNE010000001.1"/>
</dbReference>
<accession>A0ABW5UXH8</accession>
<name>A0ABW5UXH8_9MICO</name>
<evidence type="ECO:0000256" key="1">
    <source>
        <dbReference type="ARBA" id="ARBA00022691"/>
    </source>
</evidence>
<sequence length="163" mass="18203">MSKPMQYRKRPVVIEAMQWDGSASSASDIIDWVVQRPESLSTPTYWGTNETEHRQYTQRSSAEHLNTSVWEPTHAITATGGNHALVTPSRERPKNHYAGDLPFELEDVSFRILGPTEHLRAQRFWEGYDTSAANKSETTRGAGNAVSVNVAHWIGSSVLEHAA</sequence>
<dbReference type="InterPro" id="IPR029063">
    <property type="entry name" value="SAM-dependent_MTases_sf"/>
</dbReference>
<reference evidence="3" key="1">
    <citation type="journal article" date="2019" name="Int. J. Syst. Evol. Microbiol.">
        <title>The Global Catalogue of Microorganisms (GCM) 10K type strain sequencing project: providing services to taxonomists for standard genome sequencing and annotation.</title>
        <authorList>
            <consortium name="The Broad Institute Genomics Platform"/>
            <consortium name="The Broad Institute Genome Sequencing Center for Infectious Disease"/>
            <person name="Wu L."/>
            <person name="Ma J."/>
        </authorList>
    </citation>
    <scope>NUCLEOTIDE SEQUENCE [LARGE SCALE GENOMIC DNA]</scope>
    <source>
        <strain evidence="3">TISTR 1514</strain>
    </source>
</reference>
<organism evidence="2 3">
    <name type="scientific">Gulosibacter faecalis</name>
    <dbReference type="NCBI Taxonomy" id="272240"/>
    <lineage>
        <taxon>Bacteria</taxon>
        <taxon>Bacillati</taxon>
        <taxon>Actinomycetota</taxon>
        <taxon>Actinomycetes</taxon>
        <taxon>Micrococcales</taxon>
        <taxon>Microbacteriaceae</taxon>
        <taxon>Gulosibacter</taxon>
    </lineage>
</organism>
<comment type="caution">
    <text evidence="2">The sequence shown here is derived from an EMBL/GenBank/DDBJ whole genome shotgun (WGS) entry which is preliminary data.</text>
</comment>
<protein>
    <recommendedName>
        <fullName evidence="4">DNA (cytosine-5-)-methyltransferase</fullName>
    </recommendedName>
</protein>
<dbReference type="SUPFAM" id="SSF53335">
    <property type="entry name" value="S-adenosyl-L-methionine-dependent methyltransferases"/>
    <property type="match status" value="1"/>
</dbReference>
<gene>
    <name evidence="2" type="ORF">ACFSW7_01695</name>
</gene>
<evidence type="ECO:0008006" key="4">
    <source>
        <dbReference type="Google" id="ProtNLM"/>
    </source>
</evidence>
<dbReference type="Proteomes" id="UP001597492">
    <property type="component" value="Unassembled WGS sequence"/>
</dbReference>
<keyword evidence="3" id="KW-1185">Reference proteome</keyword>
<dbReference type="InterPro" id="IPR031303">
    <property type="entry name" value="C5_meth_CS"/>
</dbReference>
<evidence type="ECO:0000313" key="3">
    <source>
        <dbReference type="Proteomes" id="UP001597492"/>
    </source>
</evidence>
<dbReference type="PROSITE" id="PS00095">
    <property type="entry name" value="C5_MTASE_2"/>
    <property type="match status" value="1"/>
</dbReference>
<dbReference type="EMBL" id="JBHUNE010000001">
    <property type="protein sequence ID" value="MFD2757087.1"/>
    <property type="molecule type" value="Genomic_DNA"/>
</dbReference>
<keyword evidence="1" id="KW-0949">S-adenosyl-L-methionine</keyword>